<dbReference type="KEGG" id="bml:BMA10229_0636"/>
<evidence type="ECO:0000313" key="2">
    <source>
        <dbReference type="Proteomes" id="UP000002283"/>
    </source>
</evidence>
<gene>
    <name evidence="1" type="ordered locus">BMA10229_0636</name>
</gene>
<evidence type="ECO:0000313" key="1">
    <source>
        <dbReference type="EMBL" id="ABM99817.1"/>
    </source>
</evidence>
<dbReference type="AlphaFoldDB" id="A2RXN3"/>
<organism evidence="1 2">
    <name type="scientific">Burkholderia mallei (strain NCTC 10229)</name>
    <dbReference type="NCBI Taxonomy" id="412022"/>
    <lineage>
        <taxon>Bacteria</taxon>
        <taxon>Pseudomonadati</taxon>
        <taxon>Pseudomonadota</taxon>
        <taxon>Betaproteobacteria</taxon>
        <taxon>Burkholderiales</taxon>
        <taxon>Burkholderiaceae</taxon>
        <taxon>Burkholderia</taxon>
        <taxon>pseudomallei group</taxon>
    </lineage>
</organism>
<dbReference type="Gene3D" id="3.40.30.10">
    <property type="entry name" value="Glutaredoxin"/>
    <property type="match status" value="1"/>
</dbReference>
<dbReference type="CDD" id="cd03025">
    <property type="entry name" value="DsbA_FrnE_like"/>
    <property type="match status" value="1"/>
</dbReference>
<protein>
    <recommendedName>
        <fullName evidence="3">DsbA family protein</fullName>
    </recommendedName>
</protein>
<dbReference type="EMBL" id="CP000545">
    <property type="protein sequence ID" value="ABM99817.1"/>
    <property type="molecule type" value="Genomic_DNA"/>
</dbReference>
<accession>A2RXN3</accession>
<dbReference type="Proteomes" id="UP000002283">
    <property type="component" value="Chromosome II"/>
</dbReference>
<evidence type="ECO:0008006" key="3">
    <source>
        <dbReference type="Google" id="ProtNLM"/>
    </source>
</evidence>
<name>A2RXN3_BURM9</name>
<sequence length="249" mass="27064">MYLIDWISNRLVSLSFFLSERMTAMNPFRLQYFFDPLCGWCYASAPALAGLDAAHPGVLELMPSGLFADEGARELTPEWGEYAWRNDQRIEQMTGQRFTHAYREQVLRRGGVRFDSGPANRALSALRGVDARLERPLLEAIQLARYVDGLDTARPDVLARIAAGVAANAGVTTVDADALARRIEGDAALASETAGRIARTQRAMRQLGASGVPQLLLTVGERGYVLHGASLYGGAQAAVAAVERVLQEA</sequence>
<dbReference type="PANTHER" id="PTHR13887">
    <property type="entry name" value="GLUTATHIONE S-TRANSFERASE KAPPA"/>
    <property type="match status" value="1"/>
</dbReference>
<dbReference type="PANTHER" id="PTHR13887:SF51">
    <property type="entry name" value="DSBA FAMILY PROTEIN"/>
    <property type="match status" value="1"/>
</dbReference>
<proteinExistence type="predicted"/>
<dbReference type="InterPro" id="IPR036249">
    <property type="entry name" value="Thioredoxin-like_sf"/>
</dbReference>
<dbReference type="SUPFAM" id="SSF52833">
    <property type="entry name" value="Thioredoxin-like"/>
    <property type="match status" value="1"/>
</dbReference>
<dbReference type="HOGENOM" id="CLU_097497_0_0_4"/>
<reference evidence="1 2" key="1">
    <citation type="submission" date="2007-01" db="EMBL/GenBank/DDBJ databases">
        <authorList>
            <person name="DeShazer D."/>
            <person name="Woods D.E."/>
            <person name="Nierman W.C."/>
        </authorList>
    </citation>
    <scope>NUCLEOTIDE SEQUENCE [LARGE SCALE GENOMIC DNA]</scope>
    <source>
        <strain evidence="1 2">NCTC 10229</strain>
    </source>
</reference>